<evidence type="ECO:0000256" key="5">
    <source>
        <dbReference type="ARBA" id="ARBA00022842"/>
    </source>
</evidence>
<feature type="domain" description="Retroviral polymerase SH3-like" evidence="8">
    <location>
        <begin position="60"/>
        <end position="102"/>
    </location>
</feature>
<sequence>MDRARCLLLDSELPKCFWAEVVNTVTYLLNRSPSRTISSTPEELWSGQKPTLSHVKTFGCKAYAHVPAASRKKLDARSTPCILVGYCSTTKGYRLYNPRKKQY</sequence>
<dbReference type="GO" id="GO:0006310">
    <property type="term" value="P:DNA recombination"/>
    <property type="evidence" value="ECO:0007669"/>
    <property type="project" value="UniProtKB-KW"/>
</dbReference>
<dbReference type="PANTHER" id="PTHR42648:SF11">
    <property type="entry name" value="TRANSPOSON TY4-P GAG-POL POLYPROTEIN"/>
    <property type="match status" value="1"/>
</dbReference>
<dbReference type="GO" id="GO:0015074">
    <property type="term" value="P:DNA integration"/>
    <property type="evidence" value="ECO:0007669"/>
    <property type="project" value="UniProtKB-KW"/>
</dbReference>
<reference evidence="9" key="1">
    <citation type="journal article" date="2003" name="J. Bacteriol.">
        <title>Identification and characterization of phytoplasmal genes, employing a novel method of isolating phytoplasmal genomic DNA.</title>
        <authorList>
            <person name="Melamed S."/>
            <person name="Tanne E."/>
            <person name="Ben-Haim R."/>
            <person name="Edelbaum O."/>
            <person name="Yogev D."/>
            <person name="Sela I."/>
        </authorList>
    </citation>
    <scope>NUCLEOTIDE SEQUENCE</scope>
</reference>
<dbReference type="EMBL" id="AY217340">
    <property type="protein sequence ID" value="AAO52669.1"/>
    <property type="molecule type" value="Genomic_DNA"/>
</dbReference>
<dbReference type="InterPro" id="IPR036397">
    <property type="entry name" value="RNaseH_sf"/>
</dbReference>
<organism evidence="9">
    <name type="scientific">Aster yellows phytoplasma</name>
    <dbReference type="NCBI Taxonomy" id="35779"/>
    <lineage>
        <taxon>Bacteria</taxon>
        <taxon>Bacillati</taxon>
        <taxon>Mycoplasmatota</taxon>
        <taxon>Mollicutes</taxon>
        <taxon>Acholeplasmatales</taxon>
        <taxon>Acholeplasmataceae</taxon>
        <taxon>Candidatus Phytoplasma</taxon>
        <taxon>16SrI (Aster yellows group)</taxon>
    </lineage>
</organism>
<dbReference type="Gene3D" id="3.30.420.10">
    <property type="entry name" value="Ribonuclease H-like superfamily/Ribonuclease H"/>
    <property type="match status" value="1"/>
</dbReference>
<evidence type="ECO:0000313" key="9">
    <source>
        <dbReference type="EMBL" id="AAO52669.1"/>
    </source>
</evidence>
<keyword evidence="1" id="KW-0540">Nuclease</keyword>
<dbReference type="InterPro" id="IPR012337">
    <property type="entry name" value="RNaseH-like_sf"/>
</dbReference>
<dbReference type="InterPro" id="IPR057670">
    <property type="entry name" value="SH3_retrovirus"/>
</dbReference>
<keyword evidence="5" id="KW-0460">Magnesium</keyword>
<evidence type="ECO:0000259" key="8">
    <source>
        <dbReference type="Pfam" id="PF25597"/>
    </source>
</evidence>
<evidence type="ECO:0000256" key="6">
    <source>
        <dbReference type="ARBA" id="ARBA00022908"/>
    </source>
</evidence>
<keyword evidence="6" id="KW-0229">DNA integration</keyword>
<keyword evidence="3" id="KW-0255">Endonuclease</keyword>
<dbReference type="GO" id="GO:0003676">
    <property type="term" value="F:nucleic acid binding"/>
    <property type="evidence" value="ECO:0007669"/>
    <property type="project" value="InterPro"/>
</dbReference>
<dbReference type="SUPFAM" id="SSF53098">
    <property type="entry name" value="Ribonuclease H-like"/>
    <property type="match status" value="1"/>
</dbReference>
<dbReference type="GO" id="GO:0046872">
    <property type="term" value="F:metal ion binding"/>
    <property type="evidence" value="ECO:0007669"/>
    <property type="project" value="UniProtKB-KW"/>
</dbReference>
<evidence type="ECO:0000256" key="3">
    <source>
        <dbReference type="ARBA" id="ARBA00022759"/>
    </source>
</evidence>
<accession>Q849B8</accession>
<dbReference type="Pfam" id="PF25597">
    <property type="entry name" value="SH3_retrovirus"/>
    <property type="match status" value="1"/>
</dbReference>
<dbReference type="GO" id="GO:0004519">
    <property type="term" value="F:endonuclease activity"/>
    <property type="evidence" value="ECO:0007669"/>
    <property type="project" value="UniProtKB-KW"/>
</dbReference>
<dbReference type="AlphaFoldDB" id="Q849B8"/>
<evidence type="ECO:0000256" key="1">
    <source>
        <dbReference type="ARBA" id="ARBA00022722"/>
    </source>
</evidence>
<dbReference type="PANTHER" id="PTHR42648">
    <property type="entry name" value="TRANSPOSASE, PUTATIVE-RELATED"/>
    <property type="match status" value="1"/>
</dbReference>
<name>Q849B8_ASTYP</name>
<evidence type="ECO:0000256" key="4">
    <source>
        <dbReference type="ARBA" id="ARBA00022801"/>
    </source>
</evidence>
<evidence type="ECO:0000256" key="2">
    <source>
        <dbReference type="ARBA" id="ARBA00022723"/>
    </source>
</evidence>
<protein>
    <submittedName>
        <fullName evidence="9">Putative copia-type polyprotein</fullName>
    </submittedName>
</protein>
<keyword evidence="4" id="KW-0378">Hydrolase</keyword>
<evidence type="ECO:0000256" key="7">
    <source>
        <dbReference type="ARBA" id="ARBA00023172"/>
    </source>
</evidence>
<keyword evidence="7" id="KW-0233">DNA recombination</keyword>
<dbReference type="GO" id="GO:0016787">
    <property type="term" value="F:hydrolase activity"/>
    <property type="evidence" value="ECO:0007669"/>
    <property type="project" value="UniProtKB-KW"/>
</dbReference>
<proteinExistence type="predicted"/>
<dbReference type="InterPro" id="IPR039537">
    <property type="entry name" value="Retrotran_Ty1/copia-like"/>
</dbReference>
<keyword evidence="2" id="KW-0479">Metal-binding</keyword>